<dbReference type="EMBL" id="JAFBCV010000006">
    <property type="protein sequence ID" value="MBM7839116.1"/>
    <property type="molecule type" value="Genomic_DNA"/>
</dbReference>
<gene>
    <name evidence="2" type="ORF">JOC54_002386</name>
</gene>
<evidence type="ECO:0000313" key="2">
    <source>
        <dbReference type="EMBL" id="MBM7839116.1"/>
    </source>
</evidence>
<reference evidence="2" key="1">
    <citation type="submission" date="2021-01" db="EMBL/GenBank/DDBJ databases">
        <title>Genomic Encyclopedia of Type Strains, Phase IV (KMG-IV): sequencing the most valuable type-strain genomes for metagenomic binning, comparative biology and taxonomic classification.</title>
        <authorList>
            <person name="Goeker M."/>
        </authorList>
    </citation>
    <scope>NUCLEOTIDE SEQUENCE</scope>
    <source>
        <strain evidence="2">DSM 21943</strain>
    </source>
</reference>
<evidence type="ECO:0000313" key="3">
    <source>
        <dbReference type="Proteomes" id="UP001179280"/>
    </source>
</evidence>
<protein>
    <submittedName>
        <fullName evidence="2">Membrane protein YeiB</fullName>
    </submittedName>
</protein>
<accession>A0ABS2SVB3</accession>
<feature type="transmembrane region" description="Helical" evidence="1">
    <location>
        <begin position="78"/>
        <end position="95"/>
    </location>
</feature>
<organism evidence="2 3">
    <name type="scientific">Shouchella xiaoxiensis</name>
    <dbReference type="NCBI Taxonomy" id="766895"/>
    <lineage>
        <taxon>Bacteria</taxon>
        <taxon>Bacillati</taxon>
        <taxon>Bacillota</taxon>
        <taxon>Bacilli</taxon>
        <taxon>Bacillales</taxon>
        <taxon>Bacillaceae</taxon>
        <taxon>Shouchella</taxon>
    </lineage>
</organism>
<keyword evidence="1" id="KW-0812">Transmembrane</keyword>
<sequence length="96" mass="10924">MFAFALLFGYGLTLIVRSYMKRNKNLKDAKSSLFRRAWYLILFSFILSVLIGGKDILAIYGTALLLSCWLLFKNDKTVLKSIIILSLSYIVILPLA</sequence>
<keyword evidence="1" id="KW-1133">Transmembrane helix</keyword>
<dbReference type="Proteomes" id="UP001179280">
    <property type="component" value="Unassembled WGS sequence"/>
</dbReference>
<evidence type="ECO:0000256" key="1">
    <source>
        <dbReference type="SAM" id="Phobius"/>
    </source>
</evidence>
<comment type="caution">
    <text evidence="2">The sequence shown here is derived from an EMBL/GenBank/DDBJ whole genome shotgun (WGS) entry which is preliminary data.</text>
</comment>
<feature type="transmembrane region" description="Helical" evidence="1">
    <location>
        <begin position="37"/>
        <end position="66"/>
    </location>
</feature>
<keyword evidence="1" id="KW-0472">Membrane</keyword>
<proteinExistence type="predicted"/>
<name>A0ABS2SVB3_9BACI</name>
<keyword evidence="3" id="KW-1185">Reference proteome</keyword>